<protein>
    <submittedName>
        <fullName evidence="2">DinB family protein</fullName>
    </submittedName>
</protein>
<sequence>MISPADRFPIGPLPQLPAAERVPATLEHFAVSLEQSVADWRGLVGARTTSELARTYREGSWNVRQLAHHAAEAHLHGLSRLKGGLTQDEYIIQPFDQDAAILLPDTGLPVAAALELLESLNLRWLALLRGVESAQFAREIVHPVEGRQDLWQLVTKHDWHLRHHLAQARLALKA</sequence>
<organism evidence="2 3">
    <name type="scientific">Deinococcus rubellus</name>
    <dbReference type="NCBI Taxonomy" id="1889240"/>
    <lineage>
        <taxon>Bacteria</taxon>
        <taxon>Thermotogati</taxon>
        <taxon>Deinococcota</taxon>
        <taxon>Deinococci</taxon>
        <taxon>Deinococcales</taxon>
        <taxon>Deinococcaceae</taxon>
        <taxon>Deinococcus</taxon>
    </lineage>
</organism>
<name>A0ABY5YG80_9DEIO</name>
<dbReference type="Proteomes" id="UP001060261">
    <property type="component" value="Chromosome"/>
</dbReference>
<gene>
    <name evidence="2" type="ORF">N0D28_10440</name>
</gene>
<keyword evidence="3" id="KW-1185">Reference proteome</keyword>
<evidence type="ECO:0000313" key="2">
    <source>
        <dbReference type="EMBL" id="UWX63171.1"/>
    </source>
</evidence>
<dbReference type="InterPro" id="IPR034660">
    <property type="entry name" value="DinB/YfiT-like"/>
</dbReference>
<dbReference type="EMBL" id="CP104213">
    <property type="protein sequence ID" value="UWX63171.1"/>
    <property type="molecule type" value="Genomic_DNA"/>
</dbReference>
<evidence type="ECO:0000259" key="1">
    <source>
        <dbReference type="Pfam" id="PF12867"/>
    </source>
</evidence>
<proteinExistence type="predicted"/>
<dbReference type="RefSeq" id="WP_260559462.1">
    <property type="nucleotide sequence ID" value="NZ_BAABEC010000186.1"/>
</dbReference>
<reference evidence="2" key="1">
    <citation type="submission" date="2022-09" db="EMBL/GenBank/DDBJ databases">
        <title>genome sequence of Deinococcus rubellus.</title>
        <authorList>
            <person name="Srinivasan S."/>
        </authorList>
    </citation>
    <scope>NUCLEOTIDE SEQUENCE</scope>
    <source>
        <strain evidence="2">Ant6</strain>
    </source>
</reference>
<dbReference type="Gene3D" id="1.20.120.450">
    <property type="entry name" value="dinb family like domain"/>
    <property type="match status" value="1"/>
</dbReference>
<dbReference type="SUPFAM" id="SSF109854">
    <property type="entry name" value="DinB/YfiT-like putative metalloenzymes"/>
    <property type="match status" value="1"/>
</dbReference>
<dbReference type="Pfam" id="PF12867">
    <property type="entry name" value="DinB_2"/>
    <property type="match status" value="1"/>
</dbReference>
<dbReference type="InterPro" id="IPR024775">
    <property type="entry name" value="DinB-like"/>
</dbReference>
<accession>A0ABY5YG80</accession>
<feature type="domain" description="DinB-like" evidence="1">
    <location>
        <begin position="33"/>
        <end position="168"/>
    </location>
</feature>
<evidence type="ECO:0000313" key="3">
    <source>
        <dbReference type="Proteomes" id="UP001060261"/>
    </source>
</evidence>